<reference evidence="1" key="1">
    <citation type="submission" date="2018-05" db="EMBL/GenBank/DDBJ databases">
        <authorList>
            <person name="Lanie J.A."/>
            <person name="Ng W.-L."/>
            <person name="Kazmierczak K.M."/>
            <person name="Andrzejewski T.M."/>
            <person name="Davidsen T.M."/>
            <person name="Wayne K.J."/>
            <person name="Tettelin H."/>
            <person name="Glass J.I."/>
            <person name="Rusch D."/>
            <person name="Podicherti R."/>
            <person name="Tsui H.-C.T."/>
            <person name="Winkler M.E."/>
        </authorList>
    </citation>
    <scope>NUCLEOTIDE SEQUENCE</scope>
</reference>
<name>A0A383D770_9ZZZZ</name>
<sequence>MFFLKNKYSLASMQKFEHGLLQFFKDESRDHKENGNMANHWYSEALVETLIGEDMGSALLCMKQAANLGHVRAQSVIKNIESEPHPPQGILLQNFMQVAQIHLNTSTQNNNANFEKEMNDALEALSSGNTKVGRRILTNLLEK</sequence>
<evidence type="ECO:0000313" key="1">
    <source>
        <dbReference type="EMBL" id="SVE40174.1"/>
    </source>
</evidence>
<organism evidence="1">
    <name type="scientific">marine metagenome</name>
    <dbReference type="NCBI Taxonomy" id="408172"/>
    <lineage>
        <taxon>unclassified sequences</taxon>
        <taxon>metagenomes</taxon>
        <taxon>ecological metagenomes</taxon>
    </lineage>
</organism>
<feature type="non-terminal residue" evidence="1">
    <location>
        <position position="143"/>
    </location>
</feature>
<proteinExistence type="predicted"/>
<accession>A0A383D770</accession>
<dbReference type="EMBL" id="UINC01214785">
    <property type="protein sequence ID" value="SVE40174.1"/>
    <property type="molecule type" value="Genomic_DNA"/>
</dbReference>
<protein>
    <submittedName>
        <fullName evidence="1">Uncharacterized protein</fullName>
    </submittedName>
</protein>
<dbReference type="AlphaFoldDB" id="A0A383D770"/>
<gene>
    <name evidence="1" type="ORF">METZ01_LOCUS493028</name>
</gene>